<evidence type="ECO:0000259" key="4">
    <source>
        <dbReference type="PROSITE" id="PS50893"/>
    </source>
</evidence>
<reference evidence="5" key="1">
    <citation type="journal article" date="1997" name="Gene">
        <title>Characterization of a new staphylococcal gene, vgaB, encoding a putative ABC transporter conferring resistance to streptogramin A and related compounds.</title>
        <authorList>
            <person name="Allignet J."/>
            <person name="El Solh N."/>
        </authorList>
    </citation>
    <scope>NUCLEOTIDE SEQUENCE</scope>
    <source>
        <strain evidence="5">BM3385</strain>
        <plasmid evidence="5">pIP1633</plasmid>
    </source>
</reference>
<keyword evidence="5" id="KW-0614">Plasmid</keyword>
<reference evidence="5" key="2">
    <citation type="submission" date="2001-09" db="EMBL/GenBank/DDBJ databases">
        <authorList>
            <person name="Allignet J."/>
            <person name="El Solh N."/>
        </authorList>
    </citation>
    <scope>NUCLEOTIDE SEQUENCE</scope>
    <source>
        <strain evidence="5">BM3385</strain>
        <plasmid evidence="5">pIP1633</plasmid>
    </source>
</reference>
<dbReference type="PANTHER" id="PTHR42855:SF2">
    <property type="entry name" value="DRUG RESISTANCE ABC TRANSPORTER,ATP-BINDING PROTEIN"/>
    <property type="match status" value="1"/>
</dbReference>
<dbReference type="AlphaFoldDB" id="O54396"/>
<dbReference type="CARD" id="ARO:3000118">
    <property type="molecule name" value="vgaB"/>
    <property type="mechanism identifier" value="ARO:0001003"/>
    <property type="mechanism name" value="antibiotic target protection"/>
</dbReference>
<accession>O54396</accession>
<feature type="coiled-coil region" evidence="3">
    <location>
        <begin position="185"/>
        <end position="219"/>
    </location>
</feature>
<dbReference type="Pfam" id="PF00005">
    <property type="entry name" value="ABC_tran"/>
    <property type="match status" value="2"/>
</dbReference>
<feature type="coiled-coil region" evidence="3">
    <location>
        <begin position="524"/>
        <end position="551"/>
    </location>
</feature>
<keyword evidence="3" id="KW-0175">Coiled coil</keyword>
<dbReference type="NCBIfam" id="NF000355">
    <property type="entry name" value="ribo_prot_ABC_F"/>
    <property type="match status" value="1"/>
</dbReference>
<dbReference type="CDD" id="cd03221">
    <property type="entry name" value="ABCF_EF-3"/>
    <property type="match status" value="2"/>
</dbReference>
<dbReference type="GO" id="GO:0005524">
    <property type="term" value="F:ATP binding"/>
    <property type="evidence" value="ECO:0007669"/>
    <property type="project" value="UniProtKB-KW"/>
</dbReference>
<evidence type="ECO:0000313" key="5">
    <source>
        <dbReference type="EMBL" id="AAB95639.1"/>
    </source>
</evidence>
<proteinExistence type="predicted"/>
<geneLocation type="plasmid" evidence="5">
    <name>pIP1633</name>
</geneLocation>
<dbReference type="PANTHER" id="PTHR42855">
    <property type="entry name" value="ABC TRANSPORTER ATP-BINDING SUBUNIT"/>
    <property type="match status" value="1"/>
</dbReference>
<dbReference type="SMART" id="SM00382">
    <property type="entry name" value="AAA"/>
    <property type="match status" value="2"/>
</dbReference>
<feature type="domain" description="ABC transporter" evidence="4">
    <location>
        <begin position="292"/>
        <end position="500"/>
    </location>
</feature>
<keyword evidence="1" id="KW-0547">Nucleotide-binding</keyword>
<dbReference type="InterPro" id="IPR027417">
    <property type="entry name" value="P-loop_NTPase"/>
</dbReference>
<dbReference type="NCBIfam" id="NF000170">
    <property type="entry name" value="ABCF_Vga_all"/>
    <property type="match status" value="1"/>
</dbReference>
<evidence type="ECO:0000256" key="2">
    <source>
        <dbReference type="ARBA" id="ARBA00022840"/>
    </source>
</evidence>
<dbReference type="InterPro" id="IPR032781">
    <property type="entry name" value="ABC_tran_Xtn"/>
</dbReference>
<evidence type="ECO:0000256" key="1">
    <source>
        <dbReference type="ARBA" id="ARBA00022741"/>
    </source>
</evidence>
<dbReference type="InterPro" id="IPR017871">
    <property type="entry name" value="ABC_transporter-like_CS"/>
</dbReference>
<dbReference type="InterPro" id="IPR003593">
    <property type="entry name" value="AAA+_ATPase"/>
</dbReference>
<dbReference type="InterPro" id="IPR003439">
    <property type="entry name" value="ABC_transporter-like_ATP-bd"/>
</dbReference>
<dbReference type="EMBL" id="U82085">
    <property type="protein sequence ID" value="AAB95639.1"/>
    <property type="molecule type" value="Genomic_DNA"/>
</dbReference>
<dbReference type="SUPFAM" id="SSF52540">
    <property type="entry name" value="P-loop containing nucleoside triphosphate hydrolases"/>
    <property type="match status" value="2"/>
</dbReference>
<dbReference type="Pfam" id="PF12848">
    <property type="entry name" value="ABC_tran_Xtn"/>
    <property type="match status" value="1"/>
</dbReference>
<dbReference type="GO" id="GO:0016887">
    <property type="term" value="F:ATP hydrolysis activity"/>
    <property type="evidence" value="ECO:0007669"/>
    <property type="project" value="InterPro"/>
</dbReference>
<protein>
    <submittedName>
        <fullName evidence="5">Pristinamycin resistance protein VgaB</fullName>
    </submittedName>
</protein>
<dbReference type="PROSITE" id="PS00211">
    <property type="entry name" value="ABC_TRANSPORTER_1"/>
    <property type="match status" value="1"/>
</dbReference>
<dbReference type="KEGG" id="ag:AAB95639"/>
<sequence length="552" mass="63810">MLKIDMKNVKKYYADKLILNIKELKIYSGDKIGIVGKNGVGKTTLLKIIKGLIEIDEGNIIISEKTTIKYISQLEEPHSKIIDGKYASIFQVENKWNDNMSGGEKTRFKLAEGFQDQCSLMLVDEPTSNLDIEGIELITNTFKEYRDTFLVVSHDRIFLDQVCTKIFEIENGYIREFIGNYTNYIEQKEMLLRKQQEEYEKYNSKRKQLEQAIKLKENKAQGMIKPPSKTMGTSESRIWKMQHATKQKKMHRNTKSLETRIDKLNHVEKIKELPSIKMDLPNREQFHGRNVISLKNLSIKFNNQFLWRDASFVIKGGEKVAIIGNNGVGKTTLLKLILEKVESVIISPSVKIGYVSQNLDVLQSHKSILENVMSTSIQDETIARIVLARLHFYRNDVHKEINVLSGGEQIKVAFAKLFVSDCNTLILDEPTNYLDIDAVEALEELLITYEGVVLFASHDKKFIQNLAEQLLIIENNKVKKFEGTYIEYLKIKDKPKLNTNEKELKEKKMILEMQISSLLSKISMEENEEKNKELDEKYKLKLKELKSLNKNI</sequence>
<gene>
    <name evidence="5" type="primary">vgaB</name>
</gene>
<dbReference type="PROSITE" id="PS50893">
    <property type="entry name" value="ABC_TRANSPORTER_2"/>
    <property type="match status" value="2"/>
</dbReference>
<feature type="domain" description="ABC transporter" evidence="4">
    <location>
        <begin position="4"/>
        <end position="196"/>
    </location>
</feature>
<organism evidence="5">
    <name type="scientific">Staphylococcus aureus</name>
    <dbReference type="NCBI Taxonomy" id="1280"/>
    <lineage>
        <taxon>Bacteria</taxon>
        <taxon>Bacillati</taxon>
        <taxon>Bacillota</taxon>
        <taxon>Bacilli</taxon>
        <taxon>Bacillales</taxon>
        <taxon>Staphylococcaceae</taxon>
        <taxon>Staphylococcus</taxon>
    </lineage>
</organism>
<dbReference type="TCDB" id="3.A.1.121.2">
    <property type="family name" value="the atp-binding cassette (abc) superfamily"/>
</dbReference>
<keyword evidence="2" id="KW-0067">ATP-binding</keyword>
<dbReference type="PATRIC" id="fig|1280.4814.peg.74"/>
<name>O54396_STAAU</name>
<evidence type="ECO:0000256" key="3">
    <source>
        <dbReference type="SAM" id="Coils"/>
    </source>
</evidence>
<dbReference type="RefSeq" id="WP_032490156.1">
    <property type="nucleotide sequence ID" value="NG_048558.1"/>
</dbReference>
<dbReference type="InterPro" id="IPR051309">
    <property type="entry name" value="ABCF_ATPase"/>
</dbReference>
<dbReference type="Gene3D" id="3.40.50.300">
    <property type="entry name" value="P-loop containing nucleotide triphosphate hydrolases"/>
    <property type="match status" value="3"/>
</dbReference>